<dbReference type="EMBL" id="FOHX01000014">
    <property type="protein sequence ID" value="SEU37408.1"/>
    <property type="molecule type" value="Genomic_DNA"/>
</dbReference>
<proteinExistence type="predicted"/>
<sequence>MNERTLGLGLIGLGLAGGVMAAAARTHPGIRLAAAAEPDPELRQRFEQAEGAPAHADIDGVLARADVDAVYVATPHQLHRAHAVAAAEAGKHVIVEKPMALSVADCDAMIEAAAANGVVLIVGHTHGFDPAVTMIRDLVASGAYGPLGMIAMWNYTDFLYRPRRPEELDSARGGGILYNQIPHQIDIARTIADRPVRSVRATAAVLDPARPTEGACAALVEFAGQGTANLVYSGYDHFDSDELHGWIAEGGSPKKRAHGAARRRLDGLTPAEERRARTSDFGYGARSPLPPPHQPHFGELVVTCAGADLRCGPDGVIAYTDDGVEVLPVPGRPWWPGRGDVLQELVDAVVHGRAAFHDGEFGRETVRTCLAIAESARDRREVFLSAPEVARHVPVR</sequence>
<dbReference type="OrthoDB" id="256869at2"/>
<keyword evidence="5" id="KW-1185">Reference proteome</keyword>
<dbReference type="PANTHER" id="PTHR43377:SF1">
    <property type="entry name" value="BILIVERDIN REDUCTASE A"/>
    <property type="match status" value="1"/>
</dbReference>
<accession>A0A1I0LDJ6</accession>
<evidence type="ECO:0000259" key="3">
    <source>
        <dbReference type="Pfam" id="PF22725"/>
    </source>
</evidence>
<reference evidence="4 5" key="1">
    <citation type="submission" date="2016-10" db="EMBL/GenBank/DDBJ databases">
        <authorList>
            <person name="de Groot N.N."/>
        </authorList>
    </citation>
    <scope>NUCLEOTIDE SEQUENCE [LARGE SCALE GENOMIC DNA]</scope>
    <source>
        <strain evidence="4 5">CGMCC 4.5598</strain>
    </source>
</reference>
<gene>
    <name evidence="4" type="ORF">SAMN05421811_114195</name>
</gene>
<dbReference type="Pfam" id="PF01408">
    <property type="entry name" value="GFO_IDH_MocA"/>
    <property type="match status" value="1"/>
</dbReference>
<feature type="compositionally biased region" description="Basic residues" evidence="1">
    <location>
        <begin position="253"/>
        <end position="262"/>
    </location>
</feature>
<protein>
    <submittedName>
        <fullName evidence="4">Phthalate 4,5-cis-dihydrodiol dehydrogenase</fullName>
    </submittedName>
</protein>
<dbReference type="SUPFAM" id="SSF55347">
    <property type="entry name" value="Glyceraldehyde-3-phosphate dehydrogenase-like, C-terminal domain"/>
    <property type="match status" value="1"/>
</dbReference>
<dbReference type="Gene3D" id="3.40.50.720">
    <property type="entry name" value="NAD(P)-binding Rossmann-like Domain"/>
    <property type="match status" value="1"/>
</dbReference>
<organism evidence="4 5">
    <name type="scientific">Nonomuraea wenchangensis</name>
    <dbReference type="NCBI Taxonomy" id="568860"/>
    <lineage>
        <taxon>Bacteria</taxon>
        <taxon>Bacillati</taxon>
        <taxon>Actinomycetota</taxon>
        <taxon>Actinomycetes</taxon>
        <taxon>Streptosporangiales</taxon>
        <taxon>Streptosporangiaceae</taxon>
        <taxon>Nonomuraea</taxon>
    </lineage>
</organism>
<feature type="compositionally biased region" description="Basic and acidic residues" evidence="1">
    <location>
        <begin position="263"/>
        <end position="276"/>
    </location>
</feature>
<evidence type="ECO:0000313" key="5">
    <source>
        <dbReference type="Proteomes" id="UP000199361"/>
    </source>
</evidence>
<dbReference type="InterPro" id="IPR051450">
    <property type="entry name" value="Gfo/Idh/MocA_Oxidoreductases"/>
</dbReference>
<dbReference type="InterPro" id="IPR036291">
    <property type="entry name" value="NAD(P)-bd_dom_sf"/>
</dbReference>
<name>A0A1I0LDJ6_9ACTN</name>
<evidence type="ECO:0000256" key="1">
    <source>
        <dbReference type="SAM" id="MobiDB-lite"/>
    </source>
</evidence>
<dbReference type="InterPro" id="IPR000683">
    <property type="entry name" value="Gfo/Idh/MocA-like_OxRdtase_N"/>
</dbReference>
<dbReference type="Proteomes" id="UP000199361">
    <property type="component" value="Unassembled WGS sequence"/>
</dbReference>
<dbReference type="GO" id="GO:0000166">
    <property type="term" value="F:nucleotide binding"/>
    <property type="evidence" value="ECO:0007669"/>
    <property type="project" value="InterPro"/>
</dbReference>
<dbReference type="RefSeq" id="WP_091089973.1">
    <property type="nucleotide sequence ID" value="NZ_FOHX01000014.1"/>
</dbReference>
<dbReference type="SUPFAM" id="SSF51735">
    <property type="entry name" value="NAD(P)-binding Rossmann-fold domains"/>
    <property type="match status" value="1"/>
</dbReference>
<evidence type="ECO:0000259" key="2">
    <source>
        <dbReference type="Pfam" id="PF01408"/>
    </source>
</evidence>
<feature type="domain" description="Gfo/Idh/MocA-like oxidoreductase N-terminal" evidence="2">
    <location>
        <begin position="8"/>
        <end position="124"/>
    </location>
</feature>
<dbReference type="AlphaFoldDB" id="A0A1I0LDJ6"/>
<evidence type="ECO:0000313" key="4">
    <source>
        <dbReference type="EMBL" id="SEU37408.1"/>
    </source>
</evidence>
<feature type="region of interest" description="Disordered" evidence="1">
    <location>
        <begin position="249"/>
        <end position="276"/>
    </location>
</feature>
<dbReference type="InterPro" id="IPR055170">
    <property type="entry name" value="GFO_IDH_MocA-like_dom"/>
</dbReference>
<dbReference type="Pfam" id="PF22725">
    <property type="entry name" value="GFO_IDH_MocA_C3"/>
    <property type="match status" value="1"/>
</dbReference>
<dbReference type="PANTHER" id="PTHR43377">
    <property type="entry name" value="BILIVERDIN REDUCTASE A"/>
    <property type="match status" value="1"/>
</dbReference>
<dbReference type="STRING" id="568860.SAMN05421811_114195"/>
<dbReference type="Gene3D" id="3.30.360.10">
    <property type="entry name" value="Dihydrodipicolinate Reductase, domain 2"/>
    <property type="match status" value="1"/>
</dbReference>
<feature type="domain" description="GFO/IDH/MocA-like oxidoreductase" evidence="3">
    <location>
        <begin position="134"/>
        <end position="238"/>
    </location>
</feature>